<dbReference type="GO" id="GO:0006355">
    <property type="term" value="P:regulation of DNA-templated transcription"/>
    <property type="evidence" value="ECO:0007669"/>
    <property type="project" value="UniProtKB-ARBA"/>
</dbReference>
<evidence type="ECO:0000313" key="3">
    <source>
        <dbReference type="EMBL" id="PRQ06502.1"/>
    </source>
</evidence>
<dbReference type="EMBL" id="PVNL01000074">
    <property type="protein sequence ID" value="PRQ06502.1"/>
    <property type="molecule type" value="Genomic_DNA"/>
</dbReference>
<reference evidence="3 4" key="1">
    <citation type="submission" date="2018-03" db="EMBL/GenBank/DDBJ databases">
        <title>Draft Genome Sequences of the Obligatory Marine Myxobacteria Enhygromyxa salina SWB007.</title>
        <authorList>
            <person name="Poehlein A."/>
            <person name="Moghaddam J.A."/>
            <person name="Harms H."/>
            <person name="Alanjari M."/>
            <person name="Koenig G.M."/>
            <person name="Daniel R."/>
            <person name="Schaeberle T.F."/>
        </authorList>
    </citation>
    <scope>NUCLEOTIDE SEQUENCE [LARGE SCALE GENOMIC DNA]</scope>
    <source>
        <strain evidence="3 4">SWB007</strain>
    </source>
</reference>
<dbReference type="OrthoDB" id="594504at2"/>
<dbReference type="RefSeq" id="WP_106090789.1">
    <property type="nucleotide sequence ID" value="NZ_PVNL01000074.1"/>
</dbReference>
<sequence>MNELRSSPYSPRRLAPAQLEALTVGRAPLLRHLEHSIVGAVASRQARFDLLIGPRGSGKSHMLGVLEHRLRGSAQLADRTLVVAPPEQLHPTSLVQLLAVLLREFPDDPDVGPVAPALESLRRQTDGDQERRAVALIRARLAGRSMIVVLEHLDDLFNALGRLGQQRLRNILQTERSWSILAGASSLLPSFTKHEAPFHGTFNIQRLEPLSAAHCRELLVALANAHEQPERVAELMSPIGLARVKALRLLLGGSPRAMALAFERLGGPGGRAVDLGSALAGLAEQQTPYVREQLARISPAQRNIMELLAEHWRPLSVGEIAERTFSTHGSTSGSIRHLRGDGLVVQLELGRERFYELADPLHRIAWAGEPKQRELEQFTGVVSEWFSDPHDPGPMPSVYALSGRPGGGASIARDAGAPAPTTQPQASSADPATRLRAALERALAGGDAQRELVGDIDEAWHARALGPVRSSGLDASSALSGVAEPARQVLVRAWCCAVFDHANVESEPRTESTAAAWVLESINASAPTWPVGATQPATRHLLACLTLQVLCIAASLQPGSAPLPNAWRDPGFITAMRLGVYAWLAARRPLAPLARLGQLVHEQLGVELFEPELLRCKSARHAVARLAGPERELIRMRLIRLRDTDGLAHFGFDAAPT</sequence>
<evidence type="ECO:0000313" key="4">
    <source>
        <dbReference type="Proteomes" id="UP000238823"/>
    </source>
</evidence>
<dbReference type="Gene3D" id="1.10.10.10">
    <property type="entry name" value="Winged helix-like DNA-binding domain superfamily/Winged helix DNA-binding domain"/>
    <property type="match status" value="1"/>
</dbReference>
<feature type="region of interest" description="Disordered" evidence="1">
    <location>
        <begin position="387"/>
        <end position="432"/>
    </location>
</feature>
<feature type="compositionally biased region" description="Low complexity" evidence="1">
    <location>
        <begin position="417"/>
        <end position="432"/>
    </location>
</feature>
<name>A0A2S9YN55_9BACT</name>
<dbReference type="InterPro" id="IPR036390">
    <property type="entry name" value="WH_DNA-bd_sf"/>
</dbReference>
<accession>A0A2S9YN55</accession>
<evidence type="ECO:0000259" key="2">
    <source>
        <dbReference type="Pfam" id="PF13191"/>
    </source>
</evidence>
<dbReference type="Proteomes" id="UP000238823">
    <property type="component" value="Unassembled WGS sequence"/>
</dbReference>
<feature type="domain" description="Orc1-like AAA ATPase" evidence="2">
    <location>
        <begin position="24"/>
        <end position="170"/>
    </location>
</feature>
<evidence type="ECO:0000256" key="1">
    <source>
        <dbReference type="SAM" id="MobiDB-lite"/>
    </source>
</evidence>
<dbReference type="InterPro" id="IPR041664">
    <property type="entry name" value="AAA_16"/>
</dbReference>
<dbReference type="InterPro" id="IPR011991">
    <property type="entry name" value="ArsR-like_HTH"/>
</dbReference>
<comment type="caution">
    <text evidence="3">The sequence shown here is derived from an EMBL/GenBank/DDBJ whole genome shotgun (WGS) entry which is preliminary data.</text>
</comment>
<dbReference type="AlphaFoldDB" id="A0A2S9YN55"/>
<organism evidence="3 4">
    <name type="scientific">Enhygromyxa salina</name>
    <dbReference type="NCBI Taxonomy" id="215803"/>
    <lineage>
        <taxon>Bacteria</taxon>
        <taxon>Pseudomonadati</taxon>
        <taxon>Myxococcota</taxon>
        <taxon>Polyangia</taxon>
        <taxon>Nannocystales</taxon>
        <taxon>Nannocystaceae</taxon>
        <taxon>Enhygromyxa</taxon>
    </lineage>
</organism>
<protein>
    <recommendedName>
        <fullName evidence="2">Orc1-like AAA ATPase domain-containing protein</fullName>
    </recommendedName>
</protein>
<proteinExistence type="predicted"/>
<gene>
    <name evidence="3" type="ORF">ENSA7_38210</name>
</gene>
<dbReference type="Pfam" id="PF13191">
    <property type="entry name" value="AAA_16"/>
    <property type="match status" value="1"/>
</dbReference>
<dbReference type="InterPro" id="IPR027417">
    <property type="entry name" value="P-loop_NTPase"/>
</dbReference>
<dbReference type="SUPFAM" id="SSF46785">
    <property type="entry name" value="Winged helix' DNA-binding domain"/>
    <property type="match status" value="1"/>
</dbReference>
<dbReference type="SUPFAM" id="SSF52540">
    <property type="entry name" value="P-loop containing nucleoside triphosphate hydrolases"/>
    <property type="match status" value="1"/>
</dbReference>
<dbReference type="InterPro" id="IPR036388">
    <property type="entry name" value="WH-like_DNA-bd_sf"/>
</dbReference>
<dbReference type="CDD" id="cd00090">
    <property type="entry name" value="HTH_ARSR"/>
    <property type="match status" value="1"/>
</dbReference>